<dbReference type="EMBL" id="CP006990">
    <property type="protein sequence ID" value="AIC31074.1"/>
    <property type="molecule type" value="Genomic_DNA"/>
</dbReference>
<dbReference type="HOGENOM" id="CLU_181321_0_2_5"/>
<dbReference type="KEGG" id="rei:IE4771_PD00520"/>
<evidence type="ECO:0000313" key="2">
    <source>
        <dbReference type="EMBL" id="AIC31074.1"/>
    </source>
</evidence>
<dbReference type="GO" id="GO:0019290">
    <property type="term" value="P:siderophore biosynthetic process"/>
    <property type="evidence" value="ECO:0007669"/>
    <property type="project" value="TreeGrafter"/>
</dbReference>
<dbReference type="GO" id="GO:0005829">
    <property type="term" value="C:cytosol"/>
    <property type="evidence" value="ECO:0007669"/>
    <property type="project" value="TreeGrafter"/>
</dbReference>
<dbReference type="Proteomes" id="UP000027180">
    <property type="component" value="Plasmid pRetIE4771d"/>
</dbReference>
<keyword evidence="2" id="KW-0614">Plasmid</keyword>
<dbReference type="PANTHER" id="PTHR38444:SF1">
    <property type="entry name" value="ENTEROBACTIN BIOSYNTHESIS PROTEIN YBDZ"/>
    <property type="match status" value="1"/>
</dbReference>
<protein>
    <submittedName>
        <fullName evidence="2">MbtH-like protein</fullName>
    </submittedName>
</protein>
<sequence length="72" mass="8340">MDNLEPRDDLWIVVIDTEHHYSVWPQDKRIPVSWEAAGFAGSRQECLAHIREIWTDPRPLSLRSAMAADARL</sequence>
<dbReference type="InterPro" id="IPR038020">
    <property type="entry name" value="MbtH-like_sf"/>
</dbReference>
<feature type="domain" description="MbtH-like" evidence="1">
    <location>
        <begin position="2"/>
        <end position="52"/>
    </location>
</feature>
<dbReference type="SUPFAM" id="SSF160582">
    <property type="entry name" value="MbtH-like"/>
    <property type="match status" value="1"/>
</dbReference>
<dbReference type="InterPro" id="IPR037407">
    <property type="entry name" value="MLP_fam"/>
</dbReference>
<reference evidence="2 3" key="1">
    <citation type="submission" date="2013-12" db="EMBL/GenBank/DDBJ databases">
        <title>Complete genome sequence of Rhizobium etli bv. mimosae IE4771.</title>
        <authorList>
            <person name="Bustos P."/>
            <person name="Santamaria R.I."/>
            <person name="Lozano L."/>
            <person name="Ormeno-Orrillo E."/>
            <person name="Rogel M.A."/>
            <person name="Romero D."/>
            <person name="Cevallos M.A."/>
            <person name="Martinez-Romero E."/>
            <person name="Gonzalez V."/>
        </authorList>
    </citation>
    <scope>NUCLEOTIDE SEQUENCE [LARGE SCALE GENOMIC DNA]</scope>
    <source>
        <strain evidence="2 3">IE4771</strain>
        <plasmid evidence="3">Plasmid pRetIE4771d</plasmid>
    </source>
</reference>
<evidence type="ECO:0000313" key="3">
    <source>
        <dbReference type="Proteomes" id="UP000027180"/>
    </source>
</evidence>
<geneLocation type="plasmid" evidence="2 3">
    <name>pRetIE4771d</name>
</geneLocation>
<evidence type="ECO:0000259" key="1">
    <source>
        <dbReference type="SMART" id="SM00923"/>
    </source>
</evidence>
<dbReference type="Gene3D" id="3.90.820.10">
    <property type="entry name" value="Structural Genomics, Unknown Function 30-nov-00 1gh9 Mol_id"/>
    <property type="match status" value="1"/>
</dbReference>
<proteinExistence type="predicted"/>
<accession>A0A060IBR9</accession>
<dbReference type="OrthoDB" id="7584480at2"/>
<dbReference type="Pfam" id="PF03621">
    <property type="entry name" value="MbtH"/>
    <property type="match status" value="1"/>
</dbReference>
<dbReference type="AlphaFoldDB" id="A0A060IBR9"/>
<dbReference type="RefSeq" id="WP_040112391.1">
    <property type="nucleotide sequence ID" value="NZ_CP006990.1"/>
</dbReference>
<name>A0A060IBR9_RHIET</name>
<organism evidence="2 3">
    <name type="scientific">Rhizobium etli bv. mimosae str. IE4771</name>
    <dbReference type="NCBI Taxonomy" id="1432050"/>
    <lineage>
        <taxon>Bacteria</taxon>
        <taxon>Pseudomonadati</taxon>
        <taxon>Pseudomonadota</taxon>
        <taxon>Alphaproteobacteria</taxon>
        <taxon>Hyphomicrobiales</taxon>
        <taxon>Rhizobiaceae</taxon>
        <taxon>Rhizobium/Agrobacterium group</taxon>
        <taxon>Rhizobium</taxon>
    </lineage>
</organism>
<dbReference type="InterPro" id="IPR005153">
    <property type="entry name" value="MbtH-like_dom"/>
</dbReference>
<dbReference type="SMART" id="SM00923">
    <property type="entry name" value="MbtH"/>
    <property type="match status" value="1"/>
</dbReference>
<dbReference type="PANTHER" id="PTHR38444">
    <property type="entry name" value="ENTEROBACTIN BIOSYNTHESIS PROTEIN YBDZ"/>
    <property type="match status" value="1"/>
</dbReference>
<gene>
    <name evidence="2" type="ORF">IE4771_PD00520</name>
</gene>